<keyword evidence="2" id="KW-1185">Reference proteome</keyword>
<sequence length="327" mass="36287">MLDGSGQRLQARLLGHADLAAAGRFVPAWLPMSARLRAELPTLWTRLLGHPGFNADVIEDLRRPVGQRIVGIGMAIALDARWCRRLAEDPPPFAPAVLYEELADGRFQPPPDRQLGELSGRGEVVFLVLHYEQLLSDLGDPDTLETLGVAMAAFRQAHAGFRLAHLYQEGWGEQGAYLESMGFRRRTQRHTPGVSELYGLGRDEAARLLPGSPVRDAFQFTPPRCGFSLAERRMLRLALTQLGDEAIGDELGITVHGIKKLWRSVHQRALDAMPELFDVDAVGEPGTRGAEKRRPLLQYLRQHPEELRPWLAPRSRPAAARQATTAG</sequence>
<name>A0A0K8P1W5_PISS1</name>
<accession>A0A0K8P1W5</accession>
<comment type="caution">
    <text evidence="1">The sequence shown here is derived from an EMBL/GenBank/DDBJ whole genome shotgun (WGS) entry which is preliminary data.</text>
</comment>
<protein>
    <submittedName>
        <fullName evidence="1">Uncharacterized protein</fullName>
    </submittedName>
</protein>
<organism evidence="1 2">
    <name type="scientific">Piscinibacter sakaiensis</name>
    <name type="common">Ideonella sakaiensis</name>
    <dbReference type="NCBI Taxonomy" id="1547922"/>
    <lineage>
        <taxon>Bacteria</taxon>
        <taxon>Pseudomonadati</taxon>
        <taxon>Pseudomonadota</taxon>
        <taxon>Betaproteobacteria</taxon>
        <taxon>Burkholderiales</taxon>
        <taxon>Sphaerotilaceae</taxon>
        <taxon>Piscinibacter</taxon>
    </lineage>
</organism>
<dbReference type="RefSeq" id="WP_054020612.1">
    <property type="nucleotide sequence ID" value="NZ_BBYR01000037.1"/>
</dbReference>
<gene>
    <name evidence="1" type="ORF">ISF6_2471</name>
</gene>
<dbReference type="STRING" id="1547922.ISF6_2471"/>
<reference evidence="2" key="1">
    <citation type="submission" date="2015-07" db="EMBL/GenBank/DDBJ databases">
        <title>Discovery of a poly(ethylene terephthalate assimilation.</title>
        <authorList>
            <person name="Yoshida S."/>
            <person name="Hiraga K."/>
            <person name="Takehana T."/>
            <person name="Taniguchi I."/>
            <person name="Yamaji H."/>
            <person name="Maeda Y."/>
            <person name="Toyohara K."/>
            <person name="Miyamoto K."/>
            <person name="Kimura Y."/>
            <person name="Oda K."/>
        </authorList>
    </citation>
    <scope>NUCLEOTIDE SEQUENCE [LARGE SCALE GENOMIC DNA]</scope>
    <source>
        <strain evidence="2">NBRC 110686 / TISTR 2288 / 201-F6</strain>
    </source>
</reference>
<dbReference type="EMBL" id="BBYR01000037">
    <property type="protein sequence ID" value="GAP36631.1"/>
    <property type="molecule type" value="Genomic_DNA"/>
</dbReference>
<reference evidence="1 2" key="2">
    <citation type="journal article" date="2016" name="Science">
        <title>A bacterium that degrades and assimilates poly(ethylene terephthalate).</title>
        <authorList>
            <person name="Yoshida S."/>
            <person name="Hiraga K."/>
            <person name="Takehana T."/>
            <person name="Taniguchi I."/>
            <person name="Yamaji H."/>
            <person name="Maeda Y."/>
            <person name="Toyohara K."/>
            <person name="Miyamoto K."/>
            <person name="Kimura Y."/>
            <person name="Oda K."/>
        </authorList>
    </citation>
    <scope>NUCLEOTIDE SEQUENCE [LARGE SCALE GENOMIC DNA]</scope>
    <source>
        <strain evidence="2">NBRC 110686 / TISTR 2288 / 201-F6</strain>
    </source>
</reference>
<dbReference type="Proteomes" id="UP000037660">
    <property type="component" value="Unassembled WGS sequence"/>
</dbReference>
<proteinExistence type="predicted"/>
<evidence type="ECO:0000313" key="1">
    <source>
        <dbReference type="EMBL" id="GAP36631.1"/>
    </source>
</evidence>
<evidence type="ECO:0000313" key="2">
    <source>
        <dbReference type="Proteomes" id="UP000037660"/>
    </source>
</evidence>
<dbReference type="OrthoDB" id="9149735at2"/>
<dbReference type="AlphaFoldDB" id="A0A0K8P1W5"/>